<feature type="region of interest" description="Disordered" evidence="1">
    <location>
        <begin position="112"/>
        <end position="149"/>
    </location>
</feature>
<sequence>MGNTYDLHLSNRRIVHHIRNARPTSRTTSSSSSRSRSRSSATAAAAKLLCHLRDPRVAHDIPEHIGVLHNTLRHLPHHRVLHHGPNVRHTTAAATTTTSTHQARECRQIRHTATTPSASTAAEHRCQRREVRHASRARARTTTRRTPRSVRSANISALLLVPLLRRLVPLTHDFRPAVGLHAGLVRIHSTLGVAEHIPREPQPRPRLGVIRIRRRRHLRILLCVRVLAQARESGCAVGEVNRVQGDGVEGSSVVFNSGVVIFALHSLVTQPLQPLALALVRHTLLLSRRLRGRGAGLGCRTRALCRRRGLALELLVHVVDGEQVLAAERILHGGGVLEIDFEGLGDAVGGDFELFGIFGGDGAVA</sequence>
<feature type="compositionally biased region" description="Low complexity" evidence="1">
    <location>
        <begin position="112"/>
        <end position="121"/>
    </location>
</feature>
<dbReference type="AlphaFoldDB" id="A0A6A6RR70"/>
<gene>
    <name evidence="2" type="ORF">P280DRAFT_91466</name>
</gene>
<keyword evidence="3" id="KW-1185">Reference proteome</keyword>
<evidence type="ECO:0000313" key="2">
    <source>
        <dbReference type="EMBL" id="KAF2638119.1"/>
    </source>
</evidence>
<proteinExistence type="predicted"/>
<organism evidence="2 3">
    <name type="scientific">Massarina eburnea CBS 473.64</name>
    <dbReference type="NCBI Taxonomy" id="1395130"/>
    <lineage>
        <taxon>Eukaryota</taxon>
        <taxon>Fungi</taxon>
        <taxon>Dikarya</taxon>
        <taxon>Ascomycota</taxon>
        <taxon>Pezizomycotina</taxon>
        <taxon>Dothideomycetes</taxon>
        <taxon>Pleosporomycetidae</taxon>
        <taxon>Pleosporales</taxon>
        <taxon>Massarineae</taxon>
        <taxon>Massarinaceae</taxon>
        <taxon>Massarina</taxon>
    </lineage>
</organism>
<dbReference type="EMBL" id="MU006791">
    <property type="protein sequence ID" value="KAF2638119.1"/>
    <property type="molecule type" value="Genomic_DNA"/>
</dbReference>
<name>A0A6A6RR70_9PLEO</name>
<reference evidence="2" key="1">
    <citation type="journal article" date="2020" name="Stud. Mycol.">
        <title>101 Dothideomycetes genomes: a test case for predicting lifestyles and emergence of pathogens.</title>
        <authorList>
            <person name="Haridas S."/>
            <person name="Albert R."/>
            <person name="Binder M."/>
            <person name="Bloem J."/>
            <person name="Labutti K."/>
            <person name="Salamov A."/>
            <person name="Andreopoulos B."/>
            <person name="Baker S."/>
            <person name="Barry K."/>
            <person name="Bills G."/>
            <person name="Bluhm B."/>
            <person name="Cannon C."/>
            <person name="Castanera R."/>
            <person name="Culley D."/>
            <person name="Daum C."/>
            <person name="Ezra D."/>
            <person name="Gonzalez J."/>
            <person name="Henrissat B."/>
            <person name="Kuo A."/>
            <person name="Liang C."/>
            <person name="Lipzen A."/>
            <person name="Lutzoni F."/>
            <person name="Magnuson J."/>
            <person name="Mondo S."/>
            <person name="Nolan M."/>
            <person name="Ohm R."/>
            <person name="Pangilinan J."/>
            <person name="Park H.-J."/>
            <person name="Ramirez L."/>
            <person name="Alfaro M."/>
            <person name="Sun H."/>
            <person name="Tritt A."/>
            <person name="Yoshinaga Y."/>
            <person name="Zwiers L.-H."/>
            <person name="Turgeon B."/>
            <person name="Goodwin S."/>
            <person name="Spatafora J."/>
            <person name="Crous P."/>
            <person name="Grigoriev I."/>
        </authorList>
    </citation>
    <scope>NUCLEOTIDE SEQUENCE</scope>
    <source>
        <strain evidence="2">CBS 473.64</strain>
    </source>
</reference>
<feature type="compositionally biased region" description="Basic residues" evidence="1">
    <location>
        <begin position="134"/>
        <end position="148"/>
    </location>
</feature>
<accession>A0A6A6RR70</accession>
<feature type="compositionally biased region" description="Basic and acidic residues" evidence="1">
    <location>
        <begin position="122"/>
        <end position="133"/>
    </location>
</feature>
<feature type="region of interest" description="Disordered" evidence="1">
    <location>
        <begin position="16"/>
        <end position="42"/>
    </location>
</feature>
<evidence type="ECO:0000313" key="3">
    <source>
        <dbReference type="Proteomes" id="UP000799753"/>
    </source>
</evidence>
<dbReference type="Proteomes" id="UP000799753">
    <property type="component" value="Unassembled WGS sequence"/>
</dbReference>
<evidence type="ECO:0000256" key="1">
    <source>
        <dbReference type="SAM" id="MobiDB-lite"/>
    </source>
</evidence>
<protein>
    <submittedName>
        <fullName evidence="2">Uncharacterized protein</fullName>
    </submittedName>
</protein>
<feature type="compositionally biased region" description="Low complexity" evidence="1">
    <location>
        <begin position="24"/>
        <end position="42"/>
    </location>
</feature>